<keyword evidence="3" id="KW-1003">Cell membrane</keyword>
<keyword evidence="5 7" id="KW-1133">Transmembrane helix</keyword>
<keyword evidence="6 7" id="KW-0472">Membrane</keyword>
<evidence type="ECO:0000256" key="5">
    <source>
        <dbReference type="ARBA" id="ARBA00022989"/>
    </source>
</evidence>
<dbReference type="GO" id="GO:0022857">
    <property type="term" value="F:transmembrane transporter activity"/>
    <property type="evidence" value="ECO:0007669"/>
    <property type="project" value="InterPro"/>
</dbReference>
<dbReference type="AlphaFoldDB" id="A0A097R2I7"/>
<dbReference type="EMBL" id="CP009706">
    <property type="protein sequence ID" value="AIU72933.1"/>
    <property type="molecule type" value="Genomic_DNA"/>
</dbReference>
<dbReference type="Proteomes" id="UP000029986">
    <property type="component" value="Chromosome"/>
</dbReference>
<name>A0A097R2I7_HAFAL</name>
<feature type="transmembrane region" description="Helical" evidence="7">
    <location>
        <begin position="149"/>
        <end position="170"/>
    </location>
</feature>
<evidence type="ECO:0000256" key="6">
    <source>
        <dbReference type="ARBA" id="ARBA00023136"/>
    </source>
</evidence>
<feature type="transmembrane region" description="Helical" evidence="7">
    <location>
        <begin position="23"/>
        <end position="41"/>
    </location>
</feature>
<dbReference type="Pfam" id="PF04632">
    <property type="entry name" value="FUSC"/>
    <property type="match status" value="1"/>
</dbReference>
<keyword evidence="4 7" id="KW-0812">Transmembrane</keyword>
<evidence type="ECO:0000256" key="4">
    <source>
        <dbReference type="ARBA" id="ARBA00022692"/>
    </source>
</evidence>
<feature type="transmembrane region" description="Helical" evidence="7">
    <location>
        <begin position="386"/>
        <end position="402"/>
    </location>
</feature>
<evidence type="ECO:0000256" key="3">
    <source>
        <dbReference type="ARBA" id="ARBA00022475"/>
    </source>
</evidence>
<feature type="transmembrane region" description="Helical" evidence="7">
    <location>
        <begin position="414"/>
        <end position="432"/>
    </location>
</feature>
<evidence type="ECO:0000256" key="2">
    <source>
        <dbReference type="ARBA" id="ARBA00022448"/>
    </source>
</evidence>
<dbReference type="PATRIC" id="fig|1453496.5.peg.2307"/>
<feature type="transmembrane region" description="Helical" evidence="7">
    <location>
        <begin position="118"/>
        <end position="137"/>
    </location>
</feature>
<feature type="transmembrane region" description="Helical" evidence="7">
    <location>
        <begin position="72"/>
        <end position="88"/>
    </location>
</feature>
<feature type="transmembrane region" description="Helical" evidence="7">
    <location>
        <begin position="363"/>
        <end position="380"/>
    </location>
</feature>
<dbReference type="InterPro" id="IPR006726">
    <property type="entry name" value="PHBA_efflux_AaeB/fusaric-R"/>
</dbReference>
<comment type="subcellular location">
    <subcellularLocation>
        <location evidence="1">Cell membrane</location>
        <topology evidence="1">Multi-pass membrane protein</topology>
    </subcellularLocation>
</comment>
<reference evidence="8 9" key="1">
    <citation type="journal article" date="2014" name="Gut Pathog.">
        <title>Gene clusters of Hafnia alvei strain FB1 important in survival and pathogenesis: a draft genome perspective.</title>
        <authorList>
            <person name="Tan J.Y."/>
            <person name="Yin W.F."/>
            <person name="Chan K.G."/>
        </authorList>
    </citation>
    <scope>NUCLEOTIDE SEQUENCE [LARGE SCALE GENOMIC DNA]</scope>
    <source>
        <strain evidence="8 9">FB1</strain>
    </source>
</reference>
<dbReference type="HOGENOM" id="CLU_013927_3_0_6"/>
<protein>
    <submittedName>
        <fullName evidence="8">Fusaric acid resistance protein</fullName>
    </submittedName>
</protein>
<evidence type="ECO:0000313" key="8">
    <source>
        <dbReference type="EMBL" id="AIU72933.1"/>
    </source>
</evidence>
<gene>
    <name evidence="8" type="ORF">AT03_11435</name>
</gene>
<dbReference type="GO" id="GO:0005886">
    <property type="term" value="C:plasma membrane"/>
    <property type="evidence" value="ECO:0007669"/>
    <property type="project" value="UniProtKB-SubCell"/>
</dbReference>
<dbReference type="eggNOG" id="COG1289">
    <property type="taxonomic scope" value="Bacteria"/>
</dbReference>
<keyword evidence="9" id="KW-1185">Reference proteome</keyword>
<feature type="transmembrane region" description="Helical" evidence="7">
    <location>
        <begin position="438"/>
        <end position="455"/>
    </location>
</feature>
<feature type="transmembrane region" description="Helical" evidence="7">
    <location>
        <begin position="494"/>
        <end position="511"/>
    </location>
</feature>
<feature type="transmembrane region" description="Helical" evidence="7">
    <location>
        <begin position="94"/>
        <end position="111"/>
    </location>
</feature>
<dbReference type="PANTHER" id="PTHR30509:SF9">
    <property type="entry name" value="MULTIDRUG RESISTANCE PROTEIN MDTO"/>
    <property type="match status" value="1"/>
</dbReference>
<feature type="transmembrane region" description="Helical" evidence="7">
    <location>
        <begin position="462"/>
        <end position="482"/>
    </location>
</feature>
<evidence type="ECO:0000256" key="1">
    <source>
        <dbReference type="ARBA" id="ARBA00004651"/>
    </source>
</evidence>
<evidence type="ECO:0000313" key="9">
    <source>
        <dbReference type="Proteomes" id="UP000029986"/>
    </source>
</evidence>
<feature type="transmembrane region" description="Helical" evidence="7">
    <location>
        <begin position="47"/>
        <end position="65"/>
    </location>
</feature>
<proteinExistence type="predicted"/>
<evidence type="ECO:0000256" key="7">
    <source>
        <dbReference type="SAM" id="Phobius"/>
    </source>
</evidence>
<dbReference type="OrthoDB" id="9807111at2"/>
<organism evidence="8 9">
    <name type="scientific">Hafnia alvei FB1</name>
    <dbReference type="NCBI Taxonomy" id="1453496"/>
    <lineage>
        <taxon>Bacteria</taxon>
        <taxon>Pseudomonadati</taxon>
        <taxon>Pseudomonadota</taxon>
        <taxon>Gammaproteobacteria</taxon>
        <taxon>Enterobacterales</taxon>
        <taxon>Hafniaceae</taxon>
        <taxon>Hafnia</taxon>
    </lineage>
</organism>
<dbReference type="PANTHER" id="PTHR30509">
    <property type="entry name" value="P-HYDROXYBENZOIC ACID EFFLUX PUMP SUBUNIT-RELATED"/>
    <property type="match status" value="1"/>
</dbReference>
<keyword evidence="2" id="KW-0813">Transport</keyword>
<dbReference type="RefSeq" id="WP_038502230.1">
    <property type="nucleotide sequence ID" value="NZ_CP009706.1"/>
</dbReference>
<accession>A0A097R2I7</accession>
<dbReference type="KEGG" id="hav:AT03_11435"/>
<sequence length="672" mass="76454">MNLSWLDWRNTPWAKANAGQWRYALRNAIAMCLALWVAFLLDLDEPYWAFTSAAVVSFPTVGGVISKSIGRIAGSLLGAAASVLIAGQCLNDPWLFTFYIAAWIAVCTYVSNHYQNNVAYAFALAGYTAAIIAFSTAESTDSMQIFDIAQARVCEVITGLLCGAFMMMLLPSTSDGTNLLTSLRRMHQRLLEHAAMLWHPETTPEMRASHEGLIGQILTMNILRIQAFWSNHRLRSRNNVLNFLLHRQLRLTSVISSIRRMLVNWPDRPDVLQDVLRDIIKELQNPETNKYRLAKILSRIYPQDPSDYRLRTFYLRLRYFCWLYLQGSRWIRHVENSTPEDSFSPPKVHSIARHTDSMESAYNALRTFVVIIIGCAFWMSTQWDEGAGALTITAITCVLYSTSASPMTSLTTLFKAMVLLSIGCYLAKFGLMIQIDDFWVFCAFLLPVLLTMQLLKLQNPKTAALWGQLIVFMGSFLLVTNPPEYDYSSFVNDNIAKICGVLLAAVAFQILRPSSDKRKSRRIIRALRLDFMDQISRRPQQDESQFESRIYHRISQLNQSKDELSRVWVLRWGVVLLNCSHIVWQLREWQTRSDPLSAVRDVCIHCLKGIMTEKGVQHESLDGTLAELLRISDVLSRHPDQSGRDLAGLVWRLYCSLSQLQQSVVPTVANKA</sequence>